<protein>
    <submittedName>
        <fullName evidence="2">Uncharacterized protein</fullName>
    </submittedName>
</protein>
<evidence type="ECO:0000313" key="2">
    <source>
        <dbReference type="EMBL" id="QLI63650.1"/>
    </source>
</evidence>
<feature type="region of interest" description="Disordered" evidence="1">
    <location>
        <begin position="48"/>
        <end position="86"/>
    </location>
</feature>
<reference evidence="2 3" key="1">
    <citation type="submission" date="2020-07" db="EMBL/GenBank/DDBJ databases">
        <title>Telomere length de novo assembly of all 7 chromosomes of the fungus, Metarhizium brunneum, using a novel assembly pipeline.</title>
        <authorList>
            <person name="Saud z."/>
            <person name="Kortsinoglou A."/>
            <person name="Kouvelis V.N."/>
            <person name="Butt T.M."/>
        </authorList>
    </citation>
    <scope>NUCLEOTIDE SEQUENCE [LARGE SCALE GENOMIC DNA]</scope>
    <source>
        <strain evidence="2 3">4556</strain>
    </source>
</reference>
<dbReference type="AlphaFoldDB" id="A0A7D5UPN2"/>
<keyword evidence="3" id="KW-1185">Reference proteome</keyword>
<dbReference type="Proteomes" id="UP000510686">
    <property type="component" value="Chromosome 1"/>
</dbReference>
<organism evidence="2 3">
    <name type="scientific">Metarhizium brunneum</name>
    <dbReference type="NCBI Taxonomy" id="500148"/>
    <lineage>
        <taxon>Eukaryota</taxon>
        <taxon>Fungi</taxon>
        <taxon>Dikarya</taxon>
        <taxon>Ascomycota</taxon>
        <taxon>Pezizomycotina</taxon>
        <taxon>Sordariomycetes</taxon>
        <taxon>Hypocreomycetidae</taxon>
        <taxon>Hypocreales</taxon>
        <taxon>Clavicipitaceae</taxon>
        <taxon>Metarhizium</taxon>
    </lineage>
</organism>
<evidence type="ECO:0000256" key="1">
    <source>
        <dbReference type="SAM" id="MobiDB-lite"/>
    </source>
</evidence>
<dbReference type="KEGG" id="mbrn:90967448"/>
<sequence>MRCTSKKARCLGPENLRYYTLSCRGMTGGNMIGNHSHVYEGGSVTRHQPPGLGKLAESKPLPNQTGAQACTDGHYQPKGAFEAHSP</sequence>
<dbReference type="EMBL" id="CP058932">
    <property type="protein sequence ID" value="QLI63650.1"/>
    <property type="molecule type" value="Genomic_DNA"/>
</dbReference>
<dbReference type="GeneID" id="90967448"/>
<gene>
    <name evidence="2" type="ORF">G6M90_00g010750</name>
</gene>
<accession>A0A7D5UPN2</accession>
<evidence type="ECO:0000313" key="3">
    <source>
        <dbReference type="Proteomes" id="UP000510686"/>
    </source>
</evidence>
<proteinExistence type="predicted"/>
<name>A0A7D5UPN2_9HYPO</name>
<dbReference type="RefSeq" id="XP_065985619.1">
    <property type="nucleotide sequence ID" value="XM_066129695.1"/>
</dbReference>